<keyword evidence="2" id="KW-0597">Phosphoprotein</keyword>
<evidence type="ECO:0000256" key="2">
    <source>
        <dbReference type="ARBA" id="ARBA00022553"/>
    </source>
</evidence>
<dbReference type="InterPro" id="IPR009081">
    <property type="entry name" value="PP-bd_ACP"/>
</dbReference>
<dbReference type="Gene3D" id="1.10.1200.10">
    <property type="entry name" value="ACP-like"/>
    <property type="match status" value="1"/>
</dbReference>
<dbReference type="RefSeq" id="WP_159024760.1">
    <property type="nucleotide sequence ID" value="NZ_CP136798.1"/>
</dbReference>
<evidence type="ECO:0000259" key="3">
    <source>
        <dbReference type="PROSITE" id="PS50075"/>
    </source>
</evidence>
<dbReference type="SMART" id="SM00823">
    <property type="entry name" value="PKS_PP"/>
    <property type="match status" value="1"/>
</dbReference>
<name>A0AAU8KCS8_9ACTN</name>
<keyword evidence="1" id="KW-0596">Phosphopantetheine</keyword>
<proteinExistence type="predicted"/>
<protein>
    <submittedName>
        <fullName evidence="4">Phosphopantetheine-binding protein</fullName>
    </submittedName>
</protein>
<gene>
    <name evidence="4" type="ORF">R1Y80_03960</name>
</gene>
<dbReference type="GO" id="GO:0031177">
    <property type="term" value="F:phosphopantetheine binding"/>
    <property type="evidence" value="ECO:0007669"/>
    <property type="project" value="InterPro"/>
</dbReference>
<dbReference type="AlphaFoldDB" id="A0AAU8KCS8"/>
<organism evidence="4">
    <name type="scientific">Streptomyces sp. JL1001</name>
    <dbReference type="NCBI Taxonomy" id="3078227"/>
    <lineage>
        <taxon>Bacteria</taxon>
        <taxon>Bacillati</taxon>
        <taxon>Actinomycetota</taxon>
        <taxon>Actinomycetes</taxon>
        <taxon>Kitasatosporales</taxon>
        <taxon>Streptomycetaceae</taxon>
        <taxon>Streptomyces</taxon>
    </lineage>
</organism>
<dbReference type="GO" id="GO:0017000">
    <property type="term" value="P:antibiotic biosynthetic process"/>
    <property type="evidence" value="ECO:0007669"/>
    <property type="project" value="UniProtKB-ARBA"/>
</dbReference>
<feature type="domain" description="Carrier" evidence="3">
    <location>
        <begin position="7"/>
        <end position="87"/>
    </location>
</feature>
<sequence length="94" mass="10198">MDHPDTAGPDELTGHLVGLWRELLDPEATGLPEIAPESNFFVQGGHSLLGVTLLARVEETTGCRLRLVDLFKHPTPIRLAAQLRAAHADIVIAQ</sequence>
<dbReference type="PROSITE" id="PS50075">
    <property type="entry name" value="CARRIER"/>
    <property type="match status" value="1"/>
</dbReference>
<dbReference type="InterPro" id="IPR036736">
    <property type="entry name" value="ACP-like_sf"/>
</dbReference>
<dbReference type="InterPro" id="IPR020806">
    <property type="entry name" value="PKS_PP-bd"/>
</dbReference>
<reference evidence="4" key="1">
    <citation type="submission" date="2023-10" db="EMBL/GenBank/DDBJ databases">
        <title>Complete genome sequence of Streptomyces sp. JL1001.</title>
        <authorList>
            <person name="Jiang L."/>
        </authorList>
    </citation>
    <scope>NUCLEOTIDE SEQUENCE</scope>
    <source>
        <strain evidence="4">JL1001</strain>
    </source>
</reference>
<dbReference type="EMBL" id="CP136798">
    <property type="protein sequence ID" value="XCN12841.1"/>
    <property type="molecule type" value="Genomic_DNA"/>
</dbReference>
<accession>A0AAU8KCS8</accession>
<evidence type="ECO:0000256" key="1">
    <source>
        <dbReference type="ARBA" id="ARBA00022450"/>
    </source>
</evidence>
<dbReference type="SUPFAM" id="SSF47336">
    <property type="entry name" value="ACP-like"/>
    <property type="match status" value="1"/>
</dbReference>
<dbReference type="Pfam" id="PF00550">
    <property type="entry name" value="PP-binding"/>
    <property type="match status" value="1"/>
</dbReference>
<evidence type="ECO:0000313" key="4">
    <source>
        <dbReference type="EMBL" id="XCN12841.1"/>
    </source>
</evidence>